<reference evidence="3 4" key="1">
    <citation type="submission" date="2017-04" db="EMBL/GenBank/DDBJ databases">
        <title>Draft genome sequence of Tuber borchii Vittad., a whitish edible truffle.</title>
        <authorList>
            <consortium name="DOE Joint Genome Institute"/>
            <person name="Murat C."/>
            <person name="Kuo A."/>
            <person name="Barry K.W."/>
            <person name="Clum A."/>
            <person name="Dockter R.B."/>
            <person name="Fauchery L."/>
            <person name="Iotti M."/>
            <person name="Kohler A."/>
            <person name="Labutti K."/>
            <person name="Lindquist E.A."/>
            <person name="Lipzen A."/>
            <person name="Ohm R.A."/>
            <person name="Wang M."/>
            <person name="Grigoriev I.V."/>
            <person name="Zambonelli A."/>
            <person name="Martin F.M."/>
        </authorList>
    </citation>
    <scope>NUCLEOTIDE SEQUENCE [LARGE SCALE GENOMIC DNA]</scope>
    <source>
        <strain evidence="3 4">Tbo3840</strain>
    </source>
</reference>
<sequence>MELPHPAPYILTLMIIGALLPIGPLMKIGQRVHNRPVDTDEPELDSDEAVYRCHNSSNSVVPALDSSFALSSAITSTNRPNGLANTAEHVRKVTHGEPVINSSIESEPDKLHREINQSRQPSTRPSLANSPPLLAHNLSHDPASAASNSYRHPAACHDAMVNMIVADTGDALADMPVVDAGPESGPAATLQASSGGYSIPSSTALSAEMDIVSPL</sequence>
<comment type="caution">
    <text evidence="3">The sequence shown here is derived from an EMBL/GenBank/DDBJ whole genome shotgun (WGS) entry which is preliminary data.</text>
</comment>
<dbReference type="EMBL" id="NESQ01000396">
    <property type="protein sequence ID" value="PUU73246.1"/>
    <property type="molecule type" value="Genomic_DNA"/>
</dbReference>
<feature type="compositionally biased region" description="Polar residues" evidence="1">
    <location>
        <begin position="117"/>
        <end position="129"/>
    </location>
</feature>
<gene>
    <name evidence="3" type="ORF">B9Z19DRAFT_1069142</name>
</gene>
<name>A0A2T6ZCS4_TUBBO</name>
<keyword evidence="2" id="KW-0472">Membrane</keyword>
<protein>
    <submittedName>
        <fullName evidence="3">Uncharacterized protein</fullName>
    </submittedName>
</protein>
<dbReference type="AlphaFoldDB" id="A0A2T6ZCS4"/>
<evidence type="ECO:0000313" key="3">
    <source>
        <dbReference type="EMBL" id="PUU73246.1"/>
    </source>
</evidence>
<feature type="compositionally biased region" description="Basic and acidic residues" evidence="1">
    <location>
        <begin position="107"/>
        <end position="116"/>
    </location>
</feature>
<organism evidence="3 4">
    <name type="scientific">Tuber borchii</name>
    <name type="common">White truffle</name>
    <dbReference type="NCBI Taxonomy" id="42251"/>
    <lineage>
        <taxon>Eukaryota</taxon>
        <taxon>Fungi</taxon>
        <taxon>Dikarya</taxon>
        <taxon>Ascomycota</taxon>
        <taxon>Pezizomycotina</taxon>
        <taxon>Pezizomycetes</taxon>
        <taxon>Pezizales</taxon>
        <taxon>Tuberaceae</taxon>
        <taxon>Tuber</taxon>
    </lineage>
</organism>
<dbReference type="Proteomes" id="UP000244722">
    <property type="component" value="Unassembled WGS sequence"/>
</dbReference>
<keyword evidence="4" id="KW-1185">Reference proteome</keyword>
<keyword evidence="2" id="KW-1133">Transmembrane helix</keyword>
<evidence type="ECO:0000256" key="2">
    <source>
        <dbReference type="SAM" id="Phobius"/>
    </source>
</evidence>
<feature type="region of interest" description="Disordered" evidence="1">
    <location>
        <begin position="101"/>
        <end position="149"/>
    </location>
</feature>
<keyword evidence="2" id="KW-0812">Transmembrane</keyword>
<accession>A0A2T6ZCS4</accession>
<evidence type="ECO:0000256" key="1">
    <source>
        <dbReference type="SAM" id="MobiDB-lite"/>
    </source>
</evidence>
<feature type="transmembrane region" description="Helical" evidence="2">
    <location>
        <begin position="6"/>
        <end position="26"/>
    </location>
</feature>
<evidence type="ECO:0000313" key="4">
    <source>
        <dbReference type="Proteomes" id="UP000244722"/>
    </source>
</evidence>
<proteinExistence type="predicted"/>